<proteinExistence type="predicted"/>
<dbReference type="EMBL" id="RJJG01000008">
    <property type="protein sequence ID" value="RNI07436.1"/>
    <property type="molecule type" value="Genomic_DNA"/>
</dbReference>
<organism evidence="1 2">
    <name type="scientific">Methanohalophilus halophilus</name>
    <dbReference type="NCBI Taxonomy" id="2177"/>
    <lineage>
        <taxon>Archaea</taxon>
        <taxon>Methanobacteriati</taxon>
        <taxon>Methanobacteriota</taxon>
        <taxon>Stenosarchaea group</taxon>
        <taxon>Methanomicrobia</taxon>
        <taxon>Methanosarcinales</taxon>
        <taxon>Methanosarcinaceae</taxon>
        <taxon>Methanohalophilus</taxon>
    </lineage>
</organism>
<sequence length="86" mass="10117">MSGIHHAFSCRKKPIKFGECDKHLSPELLQDLRKEYHYYIGAFWATRLAIMLVSEYRKLINSKIRSYYVVYFNFSAGVGIRTQAPR</sequence>
<comment type="caution">
    <text evidence="1">The sequence shown here is derived from an EMBL/GenBank/DDBJ whole genome shotgun (WGS) entry which is preliminary data.</text>
</comment>
<dbReference type="Proteomes" id="UP000267921">
    <property type="component" value="Unassembled WGS sequence"/>
</dbReference>
<evidence type="ECO:0000313" key="1">
    <source>
        <dbReference type="EMBL" id="RNI07436.1"/>
    </source>
</evidence>
<dbReference type="AlphaFoldDB" id="A0A3M9L2M9"/>
<protein>
    <submittedName>
        <fullName evidence="1">Uncharacterized protein</fullName>
    </submittedName>
</protein>
<name>A0A3M9L2M9_9EURY</name>
<evidence type="ECO:0000313" key="2">
    <source>
        <dbReference type="Proteomes" id="UP000267921"/>
    </source>
</evidence>
<gene>
    <name evidence="1" type="ORF">EFE40_09550</name>
</gene>
<accession>A0A3M9L2M9</accession>
<reference evidence="1 2" key="1">
    <citation type="submission" date="2018-10" db="EMBL/GenBank/DDBJ databases">
        <title>Cultivation of a novel Methanohalophilus strain from Kebrit Deep of the Red Sea and a genomic comparison of members of the genus Methanohalophilus.</title>
        <authorList>
            <person name="Guan Y."/>
            <person name="Ngugi D.K."/>
            <person name="Stingl U."/>
        </authorList>
    </citation>
    <scope>NUCLEOTIDE SEQUENCE [LARGE SCALE GENOMIC DNA]</scope>
    <source>
        <strain evidence="1 2">DSM 3094</strain>
    </source>
</reference>